<evidence type="ECO:0000313" key="2">
    <source>
        <dbReference type="Proteomes" id="UP000015089"/>
    </source>
</evidence>
<protein>
    <submittedName>
        <fullName evidence="1">Uncharacterized protein</fullName>
    </submittedName>
</protein>
<keyword evidence="2" id="KW-1185">Reference proteome</keyword>
<evidence type="ECO:0000313" key="1">
    <source>
        <dbReference type="EMBL" id="AGR47639.1"/>
    </source>
</evidence>
<gene>
    <name evidence="1" type="ORF">SmphiM12_007</name>
</gene>
<organism evidence="1 2">
    <name type="scientific">Sinorhizobium phage phiM12</name>
    <dbReference type="NCBI Taxonomy" id="1357423"/>
    <lineage>
        <taxon>Viruses</taxon>
        <taxon>Duplodnaviria</taxon>
        <taxon>Heunggongvirae</taxon>
        <taxon>Uroviricota</taxon>
        <taxon>Caudoviricetes</taxon>
        <taxon>Emdodecavirus</taxon>
        <taxon>Emdodecavirus M12</taxon>
    </lineage>
</organism>
<reference evidence="1 2" key="1">
    <citation type="journal article" date="2014" name="Virology">
        <title>The genome, proteome and phylogenetic analysis of Sinorhizobium meliloti phage PhiM12, the founder of a new group of T4-superfamily phages.</title>
        <authorList>
            <person name="Brewer T.E."/>
            <person name="Elizabeth Stroupe M."/>
            <person name="Jones K.M."/>
        </authorList>
    </citation>
    <scope>NUCLEOTIDE SEQUENCE [LARGE SCALE GENOMIC DNA]</scope>
</reference>
<sequence length="87" mass="9864">MSDVFAAKQKAIAANYDKSLTLEEKRQAWRNVLMACHTERLEASKLKYGMSYARDVRLGDTEWDAKAQIETITKMIVKQRAAEKAAA</sequence>
<dbReference type="KEGG" id="vg:24422681"/>
<dbReference type="Proteomes" id="UP000015089">
    <property type="component" value="Segment"/>
</dbReference>
<dbReference type="EMBL" id="KF381361">
    <property type="protein sequence ID" value="AGR47639.1"/>
    <property type="molecule type" value="Genomic_DNA"/>
</dbReference>
<dbReference type="RefSeq" id="YP_009142925.1">
    <property type="nucleotide sequence ID" value="NC_027204.1"/>
</dbReference>
<reference evidence="1 2" key="2">
    <citation type="journal article" date="2014" name="Virology">
        <title>The structure of Sinorhizobium meliloti phage PhiM12, which has a novel T=19l triangulation number and is the founder of a new group of T4-superfamily phages.</title>
        <authorList>
            <person name="Stroupe M.E."/>
            <person name="Brewer T.E."/>
            <person name="Sousa D.R."/>
            <person name="Jones K.M."/>
        </authorList>
    </citation>
    <scope>NUCLEOTIDE SEQUENCE [LARGE SCALE GENOMIC DNA]</scope>
</reference>
<proteinExistence type="predicted"/>
<accession>S5MCM3</accession>
<name>S5MCM3_9CAUD</name>
<dbReference type="GeneID" id="24422681"/>